<dbReference type="PROSITE" id="PS51257">
    <property type="entry name" value="PROKAR_LIPOPROTEIN"/>
    <property type="match status" value="1"/>
</dbReference>
<evidence type="ECO:0000313" key="2">
    <source>
        <dbReference type="Proteomes" id="UP000019275"/>
    </source>
</evidence>
<dbReference type="RefSeq" id="WP_034644742.1">
    <property type="nucleotide sequence ID" value="NZ_ARZX01000007.1"/>
</dbReference>
<keyword evidence="2" id="KW-1185">Reference proteome</keyword>
<proteinExistence type="predicted"/>
<dbReference type="Gene3D" id="1.25.40.390">
    <property type="match status" value="1"/>
</dbReference>
<sequence>MKKFSIYILCAIFFTVSCTDIEELQDDPNRATAVSPDLLLTNIQTLAFNTVSLNSALASRYLAFTDGVNENQYYNWQQASFANYDNIKQVHKMIEESQNAESEVYAILGKFFNSYFITELTLVFGDVPYSQAIAVDEQIYAPVYDTQEEIFLKVLTDLKSASNELAANDELILGDVIYNGDKLQWQKLINSYYLRVLLMLSNKTDVASLNVVGRFKEVVDNPSKYPLFSSNDDNGALTFVNIQNNRYPFFNNNNLQTAYYLEESFVNKLKNLEDPRLFVFAEKMPSASALDKTDFNAYGGLYGSAVFSDNAAKAVAGNASRIAPRYYNDPVNESSLLIGYAELQFILAEAVTKGWISGDASAYYTEGIKASMEFYGITNTDDYLANPNVQLNATNPIESIATQKHIALFLNTGWQMFYDQRRTGYPEFNVDGGGTLNEARIPKRWLYPTSESTNNPKNLEEAINRQFTTGDNINSQMWILK</sequence>
<gene>
    <name evidence="1" type="ORF">KLA_07307</name>
</gene>
<reference evidence="1 2" key="1">
    <citation type="journal article" date="2014" name="Genome Announc.">
        <title>Draft Genome Sequence of the Carrageenan-Degrading Bacterium Cellulophaga sp. Strain KL-A, Isolated from Decaying Marine Algae.</title>
        <authorList>
            <person name="Shan D."/>
            <person name="Ying J."/>
            <person name="Li X."/>
            <person name="Gao Z."/>
            <person name="Wei G."/>
            <person name="Shao Z."/>
        </authorList>
    </citation>
    <scope>NUCLEOTIDE SEQUENCE [LARGE SCALE GENOMIC DNA]</scope>
    <source>
        <strain evidence="1 2">KL-A</strain>
    </source>
</reference>
<dbReference type="Proteomes" id="UP000019275">
    <property type="component" value="Unassembled WGS sequence"/>
</dbReference>
<evidence type="ECO:0000313" key="1">
    <source>
        <dbReference type="EMBL" id="EWH13840.1"/>
    </source>
</evidence>
<dbReference type="InterPro" id="IPR011990">
    <property type="entry name" value="TPR-like_helical_dom_sf"/>
</dbReference>
<accession>A0ABN0RPL0</accession>
<evidence type="ECO:0008006" key="3">
    <source>
        <dbReference type="Google" id="ProtNLM"/>
    </source>
</evidence>
<name>A0ABN0RPL0_9FLAO</name>
<dbReference type="Pfam" id="PF12771">
    <property type="entry name" value="SusD-like_2"/>
    <property type="match status" value="1"/>
</dbReference>
<dbReference type="InterPro" id="IPR041662">
    <property type="entry name" value="SusD-like_2"/>
</dbReference>
<protein>
    <recommendedName>
        <fullName evidence="3">Starch-binding associating with outer membrane</fullName>
    </recommendedName>
</protein>
<organism evidence="1 2">
    <name type="scientific">Cellulophaga geojensis KL-A</name>
    <dbReference type="NCBI Taxonomy" id="1328323"/>
    <lineage>
        <taxon>Bacteria</taxon>
        <taxon>Pseudomonadati</taxon>
        <taxon>Bacteroidota</taxon>
        <taxon>Flavobacteriia</taxon>
        <taxon>Flavobacteriales</taxon>
        <taxon>Flavobacteriaceae</taxon>
        <taxon>Cellulophaga</taxon>
    </lineage>
</organism>
<dbReference type="EMBL" id="ARZX01000007">
    <property type="protein sequence ID" value="EWH13840.1"/>
    <property type="molecule type" value="Genomic_DNA"/>
</dbReference>
<dbReference type="SUPFAM" id="SSF48452">
    <property type="entry name" value="TPR-like"/>
    <property type="match status" value="1"/>
</dbReference>
<comment type="caution">
    <text evidence="1">The sequence shown here is derived from an EMBL/GenBank/DDBJ whole genome shotgun (WGS) entry which is preliminary data.</text>
</comment>